<dbReference type="STRING" id="1802271.A3C11_02225"/>
<dbReference type="EMBL" id="MHQJ01000046">
    <property type="protein sequence ID" value="OHA00452.1"/>
    <property type="molecule type" value="Genomic_DNA"/>
</dbReference>
<comment type="caution">
    <text evidence="2">The sequence shown here is derived from an EMBL/GenBank/DDBJ whole genome shotgun (WGS) entry which is preliminary data.</text>
</comment>
<gene>
    <name evidence="2" type="ORF">A3C11_02225</name>
</gene>
<feature type="region of interest" description="Disordered" evidence="1">
    <location>
        <begin position="1"/>
        <end position="35"/>
    </location>
</feature>
<accession>A0A1G2KP74</accession>
<evidence type="ECO:0000256" key="1">
    <source>
        <dbReference type="SAM" id="MobiDB-lite"/>
    </source>
</evidence>
<sequence>MAKRFKQQFAPDAKGMRGARSRVASSGKLRRKRADTKMQTLEKIYHKNIGADRLQLQTVLARRRKPSLKKLIK</sequence>
<dbReference type="Proteomes" id="UP000177362">
    <property type="component" value="Unassembled WGS sequence"/>
</dbReference>
<protein>
    <submittedName>
        <fullName evidence="2">Uncharacterized protein</fullName>
    </submittedName>
</protein>
<reference evidence="2 3" key="1">
    <citation type="journal article" date="2016" name="Nat. Commun.">
        <title>Thousands of microbial genomes shed light on interconnected biogeochemical processes in an aquifer system.</title>
        <authorList>
            <person name="Anantharaman K."/>
            <person name="Brown C.T."/>
            <person name="Hug L.A."/>
            <person name="Sharon I."/>
            <person name="Castelle C.J."/>
            <person name="Probst A.J."/>
            <person name="Thomas B.C."/>
            <person name="Singh A."/>
            <person name="Wilkins M.J."/>
            <person name="Karaoz U."/>
            <person name="Brodie E.L."/>
            <person name="Williams K.H."/>
            <person name="Hubbard S.S."/>
            <person name="Banfield J.F."/>
        </authorList>
    </citation>
    <scope>NUCLEOTIDE SEQUENCE [LARGE SCALE GENOMIC DNA]</scope>
</reference>
<name>A0A1G2KP74_9BACT</name>
<dbReference type="AlphaFoldDB" id="A0A1G2KP74"/>
<organism evidence="2 3">
    <name type="scientific">Candidatus Sungbacteria bacterium RIFCSPHIGHO2_02_FULL_49_12</name>
    <dbReference type="NCBI Taxonomy" id="1802271"/>
    <lineage>
        <taxon>Bacteria</taxon>
        <taxon>Candidatus Sungiibacteriota</taxon>
    </lineage>
</organism>
<proteinExistence type="predicted"/>
<evidence type="ECO:0000313" key="3">
    <source>
        <dbReference type="Proteomes" id="UP000177362"/>
    </source>
</evidence>
<evidence type="ECO:0000313" key="2">
    <source>
        <dbReference type="EMBL" id="OHA00452.1"/>
    </source>
</evidence>